<gene>
    <name evidence="1" type="ORF">GL279_12100</name>
</gene>
<evidence type="ECO:0000313" key="1">
    <source>
        <dbReference type="EMBL" id="MTH35344.1"/>
    </source>
</evidence>
<protein>
    <submittedName>
        <fullName evidence="1">Uncharacterized protein</fullName>
    </submittedName>
</protein>
<sequence>MPKPTRLANLARTARQWLAPLYEVALIDRLTGQPHAVAGFRLAVLTCEPQLTREQMMRHRDTRRWDATVRPAKWKGNQ</sequence>
<dbReference type="OrthoDB" id="7775285at2"/>
<proteinExistence type="predicted"/>
<dbReference type="RefSeq" id="WP_155064895.1">
    <property type="nucleotide sequence ID" value="NZ_WMIF01000016.1"/>
</dbReference>
<accession>A0A844H6T7</accession>
<dbReference type="EMBL" id="WMIF01000016">
    <property type="protein sequence ID" value="MTH35344.1"/>
    <property type="molecule type" value="Genomic_DNA"/>
</dbReference>
<reference evidence="1 2" key="1">
    <citation type="submission" date="2019-11" db="EMBL/GenBank/DDBJ databases">
        <authorList>
            <person name="Dong K."/>
        </authorList>
    </citation>
    <scope>NUCLEOTIDE SEQUENCE [LARGE SCALE GENOMIC DNA]</scope>
    <source>
        <strain evidence="1 2">JCM 17370</strain>
    </source>
</reference>
<dbReference type="Proteomes" id="UP000442533">
    <property type="component" value="Unassembled WGS sequence"/>
</dbReference>
<organism evidence="1 2">
    <name type="scientific">Paracoccus limosus</name>
    <dbReference type="NCBI Taxonomy" id="913252"/>
    <lineage>
        <taxon>Bacteria</taxon>
        <taxon>Pseudomonadati</taxon>
        <taxon>Pseudomonadota</taxon>
        <taxon>Alphaproteobacteria</taxon>
        <taxon>Rhodobacterales</taxon>
        <taxon>Paracoccaceae</taxon>
        <taxon>Paracoccus</taxon>
    </lineage>
</organism>
<comment type="caution">
    <text evidence="1">The sequence shown here is derived from an EMBL/GenBank/DDBJ whole genome shotgun (WGS) entry which is preliminary data.</text>
</comment>
<name>A0A844H6T7_9RHOB</name>
<keyword evidence="2" id="KW-1185">Reference proteome</keyword>
<dbReference type="AlphaFoldDB" id="A0A844H6T7"/>
<evidence type="ECO:0000313" key="2">
    <source>
        <dbReference type="Proteomes" id="UP000442533"/>
    </source>
</evidence>